<protein>
    <recommendedName>
        <fullName evidence="3">Antitoxin Xre/MbcA/ParS-like toxin-binding domain-containing protein</fullName>
    </recommendedName>
</protein>
<comment type="caution">
    <text evidence="1">The sequence shown here is derived from an EMBL/GenBank/DDBJ whole genome shotgun (WGS) entry which is preliminary data.</text>
</comment>
<dbReference type="Proteomes" id="UP000078292">
    <property type="component" value="Unassembled WGS sequence"/>
</dbReference>
<evidence type="ECO:0000313" key="1">
    <source>
        <dbReference type="EMBL" id="OAV61547.1"/>
    </source>
</evidence>
<name>A0A1B7M0F4_9MICC</name>
<keyword evidence="2" id="KW-1185">Reference proteome</keyword>
<sequence>MSTPKPDSEVDRFAIKETAEYQQMVRSIQLLGEAVESLDHMISPQMAAGIVATENAWRDMEAEFGLLDGRTVAQIAGSKQTTGGFANDRRKARKILGISRRNAYRYPGFQFTESGKIYESVLAVLRVAPELGVSDEDVAQWFLLGSPSLDGNRPVDVIDDAAQVLAVFQSRFGTQW</sequence>
<dbReference type="RefSeq" id="WP_043057575.1">
    <property type="nucleotide sequence ID" value="NZ_LXEY01000016.1"/>
</dbReference>
<dbReference type="AlphaFoldDB" id="A0A1B7M0F4"/>
<evidence type="ECO:0008006" key="3">
    <source>
        <dbReference type="Google" id="ProtNLM"/>
    </source>
</evidence>
<dbReference type="EMBL" id="LXEY01000016">
    <property type="protein sequence ID" value="OAV61547.1"/>
    <property type="molecule type" value="Genomic_DNA"/>
</dbReference>
<evidence type="ECO:0000313" key="2">
    <source>
        <dbReference type="Proteomes" id="UP000078292"/>
    </source>
</evidence>
<dbReference type="OrthoDB" id="4726228at2"/>
<proteinExistence type="predicted"/>
<organism evidence="1 2">
    <name type="scientific">Enteractinococcus helveticum</name>
    <dbReference type="NCBI Taxonomy" id="1837282"/>
    <lineage>
        <taxon>Bacteria</taxon>
        <taxon>Bacillati</taxon>
        <taxon>Actinomycetota</taxon>
        <taxon>Actinomycetes</taxon>
        <taxon>Micrococcales</taxon>
        <taxon>Micrococcaceae</taxon>
    </lineage>
</organism>
<accession>A0A1B7M0F4</accession>
<dbReference type="STRING" id="1837282.A6F49_08915"/>
<reference evidence="1 2" key="1">
    <citation type="submission" date="2016-04" db="EMBL/GenBank/DDBJ databases">
        <title>First whole genome shotgun sequence of the bacterium Enteractinococcus sp. strain UASWS1574.</title>
        <authorList>
            <person name="Crovadore J."/>
            <person name="Chablais R."/>
            <person name="Lefort F."/>
        </authorList>
    </citation>
    <scope>NUCLEOTIDE SEQUENCE [LARGE SCALE GENOMIC DNA]</scope>
    <source>
        <strain evidence="1 2">UASWS1574</strain>
    </source>
</reference>
<gene>
    <name evidence="1" type="ORF">A6F49_08915</name>
</gene>